<gene>
    <name evidence="2" type="ORF">ACFOOI_03895</name>
</gene>
<reference evidence="3" key="1">
    <citation type="journal article" date="2019" name="Int. J. Syst. Evol. Microbiol.">
        <title>The Global Catalogue of Microorganisms (GCM) 10K type strain sequencing project: providing services to taxonomists for standard genome sequencing and annotation.</title>
        <authorList>
            <consortium name="The Broad Institute Genomics Platform"/>
            <consortium name="The Broad Institute Genome Sequencing Center for Infectious Disease"/>
            <person name="Wu L."/>
            <person name="Ma J."/>
        </authorList>
    </citation>
    <scope>NUCLEOTIDE SEQUENCE [LARGE SCALE GENOMIC DNA]</scope>
    <source>
        <strain evidence="3">CECT 7956</strain>
    </source>
</reference>
<feature type="transmembrane region" description="Helical" evidence="1">
    <location>
        <begin position="7"/>
        <end position="27"/>
    </location>
</feature>
<evidence type="ECO:0000313" key="3">
    <source>
        <dbReference type="Proteomes" id="UP001595616"/>
    </source>
</evidence>
<sequence length="92" mass="10836">MEKITSILFWIYAAVSSTFFILCFFASGKNMLVFHILQGMILISVLWVWKAKQTKEVIGDTEEISDFERNEMLESTYGPKILRNNWTNFKKF</sequence>
<keyword evidence="1" id="KW-0812">Transmembrane</keyword>
<evidence type="ECO:0000313" key="2">
    <source>
        <dbReference type="EMBL" id="MFC3809788.1"/>
    </source>
</evidence>
<accession>A0ABV7YV41</accession>
<dbReference type="RefSeq" id="WP_379835284.1">
    <property type="nucleotide sequence ID" value="NZ_JBHRYQ010000001.1"/>
</dbReference>
<evidence type="ECO:0000256" key="1">
    <source>
        <dbReference type="SAM" id="Phobius"/>
    </source>
</evidence>
<dbReference type="Proteomes" id="UP001595616">
    <property type="component" value="Unassembled WGS sequence"/>
</dbReference>
<keyword evidence="1" id="KW-1133">Transmembrane helix</keyword>
<organism evidence="2 3">
    <name type="scientific">Lacihabitans lacunae</name>
    <dbReference type="NCBI Taxonomy" id="1028214"/>
    <lineage>
        <taxon>Bacteria</taxon>
        <taxon>Pseudomonadati</taxon>
        <taxon>Bacteroidota</taxon>
        <taxon>Cytophagia</taxon>
        <taxon>Cytophagales</taxon>
        <taxon>Leadbetterellaceae</taxon>
        <taxon>Lacihabitans</taxon>
    </lineage>
</organism>
<feature type="transmembrane region" description="Helical" evidence="1">
    <location>
        <begin position="33"/>
        <end position="49"/>
    </location>
</feature>
<keyword evidence="1" id="KW-0472">Membrane</keyword>
<comment type="caution">
    <text evidence="2">The sequence shown here is derived from an EMBL/GenBank/DDBJ whole genome shotgun (WGS) entry which is preliminary data.</text>
</comment>
<proteinExistence type="predicted"/>
<dbReference type="EMBL" id="JBHRYQ010000001">
    <property type="protein sequence ID" value="MFC3809788.1"/>
    <property type="molecule type" value="Genomic_DNA"/>
</dbReference>
<keyword evidence="3" id="KW-1185">Reference proteome</keyword>
<protein>
    <submittedName>
        <fullName evidence="2">Uncharacterized protein</fullName>
    </submittedName>
</protein>
<name>A0ABV7YV41_9BACT</name>